<evidence type="ECO:0000313" key="4">
    <source>
        <dbReference type="Proteomes" id="UP001595816"/>
    </source>
</evidence>
<dbReference type="PROSITE" id="PS51257">
    <property type="entry name" value="PROKAR_LIPOPROTEIN"/>
    <property type="match status" value="1"/>
</dbReference>
<keyword evidence="2" id="KW-0732">Signal</keyword>
<evidence type="ECO:0000256" key="1">
    <source>
        <dbReference type="SAM" id="MobiDB-lite"/>
    </source>
</evidence>
<feature type="region of interest" description="Disordered" evidence="1">
    <location>
        <begin position="30"/>
        <end position="56"/>
    </location>
</feature>
<gene>
    <name evidence="3" type="ORF">ACFOZ4_29570</name>
</gene>
<evidence type="ECO:0008006" key="5">
    <source>
        <dbReference type="Google" id="ProtNLM"/>
    </source>
</evidence>
<dbReference type="EMBL" id="JBHSAY010000015">
    <property type="protein sequence ID" value="MFC4134779.1"/>
    <property type="molecule type" value="Genomic_DNA"/>
</dbReference>
<evidence type="ECO:0000313" key="3">
    <source>
        <dbReference type="EMBL" id="MFC4134779.1"/>
    </source>
</evidence>
<comment type="caution">
    <text evidence="3">The sequence shown here is derived from an EMBL/GenBank/DDBJ whole genome shotgun (WGS) entry which is preliminary data.</text>
</comment>
<feature type="compositionally biased region" description="Low complexity" evidence="1">
    <location>
        <begin position="30"/>
        <end position="55"/>
    </location>
</feature>
<reference evidence="4" key="1">
    <citation type="journal article" date="2019" name="Int. J. Syst. Evol. Microbiol.">
        <title>The Global Catalogue of Microorganisms (GCM) 10K type strain sequencing project: providing services to taxonomists for standard genome sequencing and annotation.</title>
        <authorList>
            <consortium name="The Broad Institute Genomics Platform"/>
            <consortium name="The Broad Institute Genome Sequencing Center for Infectious Disease"/>
            <person name="Wu L."/>
            <person name="Ma J."/>
        </authorList>
    </citation>
    <scope>NUCLEOTIDE SEQUENCE [LARGE SCALE GENOMIC DNA]</scope>
    <source>
        <strain evidence="4">CGMCC 4.7289</strain>
    </source>
</reference>
<sequence>MRHTPTVTRMTLLFAGVLAAATACAGTGTPSAGGSSTATATTAASAPPTVSAAPTDLAGNTKAVCGQIRSVAADGAAQFTRKLADAVAAAQNGGAAADAAVADVKSLLGQWAAGLRGQASLALDAKLKSALTAEADAFDRAAAQLTKPADLQTAGSLLTSPDVTQAGQTIQQTCTVYWTS</sequence>
<keyword evidence="4" id="KW-1185">Reference proteome</keyword>
<protein>
    <recommendedName>
        <fullName evidence="5">Lipoprotein</fullName>
    </recommendedName>
</protein>
<dbReference type="RefSeq" id="WP_253761080.1">
    <property type="nucleotide sequence ID" value="NZ_JAMZDZ010000001.1"/>
</dbReference>
<feature type="chain" id="PRO_5046477501" description="Lipoprotein" evidence="2">
    <location>
        <begin position="26"/>
        <end position="180"/>
    </location>
</feature>
<organism evidence="3 4">
    <name type="scientific">Hamadaea flava</name>
    <dbReference type="NCBI Taxonomy" id="1742688"/>
    <lineage>
        <taxon>Bacteria</taxon>
        <taxon>Bacillati</taxon>
        <taxon>Actinomycetota</taxon>
        <taxon>Actinomycetes</taxon>
        <taxon>Micromonosporales</taxon>
        <taxon>Micromonosporaceae</taxon>
        <taxon>Hamadaea</taxon>
    </lineage>
</organism>
<name>A0ABV8LW70_9ACTN</name>
<evidence type="ECO:0000256" key="2">
    <source>
        <dbReference type="SAM" id="SignalP"/>
    </source>
</evidence>
<feature type="signal peptide" evidence="2">
    <location>
        <begin position="1"/>
        <end position="25"/>
    </location>
</feature>
<proteinExistence type="predicted"/>
<dbReference type="Proteomes" id="UP001595816">
    <property type="component" value="Unassembled WGS sequence"/>
</dbReference>
<accession>A0ABV8LW70</accession>